<comment type="caution">
    <text evidence="2">The sequence shown here is derived from an EMBL/GenBank/DDBJ whole genome shotgun (WGS) entry which is preliminary data.</text>
</comment>
<dbReference type="SUPFAM" id="SSF52540">
    <property type="entry name" value="P-loop containing nucleoside triphosphate hydrolases"/>
    <property type="match status" value="1"/>
</dbReference>
<reference evidence="2" key="1">
    <citation type="submission" date="2022-11" db="EMBL/GenBank/DDBJ databases">
        <authorList>
            <person name="Scott C."/>
            <person name="Bruce N."/>
        </authorList>
    </citation>
    <scope>NUCLEOTIDE SEQUENCE</scope>
</reference>
<dbReference type="Proteomes" id="UP000838763">
    <property type="component" value="Unassembled WGS sequence"/>
</dbReference>
<keyword evidence="3" id="KW-1185">Reference proteome</keyword>
<dbReference type="SUPFAM" id="SSF48452">
    <property type="entry name" value="TPR-like"/>
    <property type="match status" value="1"/>
</dbReference>
<name>A0A9P1H0J2_9PEZI</name>
<proteinExistence type="predicted"/>
<evidence type="ECO:0000313" key="3">
    <source>
        <dbReference type="Proteomes" id="UP000838763"/>
    </source>
</evidence>
<dbReference type="OrthoDB" id="6161812at2759"/>
<feature type="region of interest" description="Disordered" evidence="1">
    <location>
        <begin position="838"/>
        <end position="863"/>
    </location>
</feature>
<dbReference type="AlphaFoldDB" id="A0A9P1H0J2"/>
<dbReference type="Gene3D" id="3.40.50.300">
    <property type="entry name" value="P-loop containing nucleotide triphosphate hydrolases"/>
    <property type="match status" value="1"/>
</dbReference>
<dbReference type="PANTHER" id="PTHR35205">
    <property type="entry name" value="NB-ARC AND TPR DOMAIN PROTEIN"/>
    <property type="match status" value="1"/>
</dbReference>
<feature type="compositionally biased region" description="Polar residues" evidence="1">
    <location>
        <begin position="842"/>
        <end position="853"/>
    </location>
</feature>
<evidence type="ECO:0008006" key="4">
    <source>
        <dbReference type="Google" id="ProtNLM"/>
    </source>
</evidence>
<dbReference type="InterPro" id="IPR011990">
    <property type="entry name" value="TPR-like_helical_dom_sf"/>
</dbReference>
<evidence type="ECO:0000313" key="2">
    <source>
        <dbReference type="EMBL" id="CAI4214350.1"/>
    </source>
</evidence>
<dbReference type="InterPro" id="IPR027417">
    <property type="entry name" value="P-loop_NTPase"/>
</dbReference>
<sequence>MSASIDDRWRAAVALQKKRLNKPKYRHILKEIEHHGSLQTWMLSAKAEYGRRYLPRVAMKLGPVLSEFGHFIRAITTMVQGGGAIAGLVWGSIQVLLARHEANIARQCEQFHLERGVAVDVELVRSVRVLLNPGAGVGGPAPHRRTGRGRTGTAAAAALQRALHEYMTGAPHDTSVKQRSCVVHARAGMGKTQLAIEYTYRYRQHFDYIAWVCADSEPELANGMAQFARLLGIPVARGAPTRAAVEAAKNVLETTTKQWLLIFDNVHRREDLNAYWPACASGSVLITSQAANIGRTTVSAIALAPLSPAEGAMLLVDQIELGDQHYSQEFPKANMIAATFHGHPLSIVHIAGFIQLSNISLGDFAHLLKEQKHVNQILNQDNAVYPYDKPLRVAHEFTLLKLDTPSSKLAQVLSMLSPEDCRRQQQQAAGGDLFMHRSLQSRLQTQLPNQEEGRLQQVFDVAVTLTRRLFPRQSPVQFPQNDIWEKCERYSPQVMSIMSMHQSAAQAPQCSIEYATLLSDLSNYLYERNIFEAALRASDAAETACEVFTSSHESIRADIHTLSGAVRDTYGIPHRQKTLYHYAMAVALRQDHLNKSAAADITQDDLWNYANAWGNMTVILLDYECYEDVILYADLAIMIKTKLLGSTSQAAIACYEQVRNKHIAYAALGRLAEAQEWQVDAEDITRDPTYTVIMIRYHFFHANILMTCGWLEQAHATLSMVLEMRTRLFGPSGRSTLDTYYLLAILELKRDNIHMAETDDWTEEAIARAKYWLAKVLFLKGEHVEARGLLEEAEWVRAVSWATYATYWPVDVPVPDQDAMYDHIVPTEAGRSIFTHRLPPSRMSNDLNETEPPSDSPAAARYL</sequence>
<dbReference type="EMBL" id="CALLCH030000011">
    <property type="protein sequence ID" value="CAI4214350.1"/>
    <property type="molecule type" value="Genomic_DNA"/>
</dbReference>
<dbReference type="Gene3D" id="1.25.40.10">
    <property type="entry name" value="Tetratricopeptide repeat domain"/>
    <property type="match status" value="1"/>
</dbReference>
<gene>
    <name evidence="2" type="ORF">PPNO1_LOCUS4079</name>
</gene>
<evidence type="ECO:0000256" key="1">
    <source>
        <dbReference type="SAM" id="MobiDB-lite"/>
    </source>
</evidence>
<organism evidence="2 3">
    <name type="scientific">Parascedosporium putredinis</name>
    <dbReference type="NCBI Taxonomy" id="1442378"/>
    <lineage>
        <taxon>Eukaryota</taxon>
        <taxon>Fungi</taxon>
        <taxon>Dikarya</taxon>
        <taxon>Ascomycota</taxon>
        <taxon>Pezizomycotina</taxon>
        <taxon>Sordariomycetes</taxon>
        <taxon>Hypocreomycetidae</taxon>
        <taxon>Microascales</taxon>
        <taxon>Microascaceae</taxon>
        <taxon>Parascedosporium</taxon>
    </lineage>
</organism>
<dbReference type="PANTHER" id="PTHR35205:SF1">
    <property type="entry name" value="ZU5 DOMAIN-CONTAINING PROTEIN"/>
    <property type="match status" value="1"/>
</dbReference>
<dbReference type="GO" id="GO:0043531">
    <property type="term" value="F:ADP binding"/>
    <property type="evidence" value="ECO:0007669"/>
    <property type="project" value="InterPro"/>
</dbReference>
<accession>A0A9P1H0J2</accession>
<protein>
    <recommendedName>
        <fullName evidence="4">NB-ARC domain-containing protein</fullName>
    </recommendedName>
</protein>